<name>A0A010ZNS4_9ACTN</name>
<accession>A0A010ZNS4</accession>
<protein>
    <submittedName>
        <fullName evidence="1">Putative thioesterase</fullName>
    </submittedName>
</protein>
<dbReference type="EMBL" id="JFBT01000001">
    <property type="protein sequence ID" value="EXG80329.1"/>
    <property type="molecule type" value="Genomic_DNA"/>
</dbReference>
<comment type="caution">
    <text evidence="1">The sequence shown here is derived from an EMBL/GenBank/DDBJ whole genome shotgun (WGS) entry which is preliminary data.</text>
</comment>
<evidence type="ECO:0000313" key="1">
    <source>
        <dbReference type="EMBL" id="EXG80329.1"/>
    </source>
</evidence>
<dbReference type="InterPro" id="IPR029069">
    <property type="entry name" value="HotDog_dom_sf"/>
</dbReference>
<dbReference type="AlphaFoldDB" id="A0A010ZNS4"/>
<proteinExistence type="predicted"/>
<dbReference type="Pfam" id="PF13279">
    <property type="entry name" value="4HBT_2"/>
    <property type="match status" value="1"/>
</dbReference>
<dbReference type="RefSeq" id="WP_035849168.1">
    <property type="nucleotide sequence ID" value="NZ_KK073874.1"/>
</dbReference>
<gene>
    <name evidence="1" type="ORF">CryarDRAFT_1400</name>
</gene>
<reference evidence="1 2" key="1">
    <citation type="submission" date="2013-07" db="EMBL/GenBank/DDBJ databases">
        <authorList>
            <consortium name="DOE Joint Genome Institute"/>
            <person name="Eisen J."/>
            <person name="Huntemann M."/>
            <person name="Han J."/>
            <person name="Chen A."/>
            <person name="Kyrpides N."/>
            <person name="Mavromatis K."/>
            <person name="Markowitz V."/>
            <person name="Palaniappan K."/>
            <person name="Ivanova N."/>
            <person name="Schaumberg A."/>
            <person name="Pati A."/>
            <person name="Liolios K."/>
            <person name="Nordberg H.P."/>
            <person name="Cantor M.N."/>
            <person name="Hua S.X."/>
            <person name="Woyke T."/>
        </authorList>
    </citation>
    <scope>NUCLEOTIDE SEQUENCE [LARGE SCALE GENOMIC DNA]</scope>
    <source>
        <strain evidence="1 2">DSM 44712</strain>
    </source>
</reference>
<organism evidence="1 2">
    <name type="scientific">Cryptosporangium arvum DSM 44712</name>
    <dbReference type="NCBI Taxonomy" id="927661"/>
    <lineage>
        <taxon>Bacteria</taxon>
        <taxon>Bacillati</taxon>
        <taxon>Actinomycetota</taxon>
        <taxon>Actinomycetes</taxon>
        <taxon>Cryptosporangiales</taxon>
        <taxon>Cryptosporangiaceae</taxon>
        <taxon>Cryptosporangium</taxon>
    </lineage>
</organism>
<sequence>MPRHTEWCQVRWSDMDAFGHVNNARFLTLFEEARTALILDGGEALSGMLDGCVVIRHEIDYVRPVRYGRGPIRVDCWVTEVRAASYGVGYELFNHAEESAARGLTKLVPVSLPAGRPRRLRPEEREFLEAWREES</sequence>
<evidence type="ECO:0000313" key="2">
    <source>
        <dbReference type="Proteomes" id="UP000021053"/>
    </source>
</evidence>
<dbReference type="InterPro" id="IPR050563">
    <property type="entry name" value="4-hydroxybenzoyl-CoA_TE"/>
</dbReference>
<dbReference type="CDD" id="cd00586">
    <property type="entry name" value="4HBT"/>
    <property type="match status" value="1"/>
</dbReference>
<dbReference type="GO" id="GO:0047617">
    <property type="term" value="F:fatty acyl-CoA hydrolase activity"/>
    <property type="evidence" value="ECO:0007669"/>
    <property type="project" value="TreeGrafter"/>
</dbReference>
<keyword evidence="2" id="KW-1185">Reference proteome</keyword>
<dbReference type="Proteomes" id="UP000021053">
    <property type="component" value="Unassembled WGS sequence"/>
</dbReference>
<dbReference type="SUPFAM" id="SSF54637">
    <property type="entry name" value="Thioesterase/thiol ester dehydrase-isomerase"/>
    <property type="match status" value="1"/>
</dbReference>
<dbReference type="Gene3D" id="3.10.129.10">
    <property type="entry name" value="Hotdog Thioesterase"/>
    <property type="match status" value="1"/>
</dbReference>
<dbReference type="OrthoDB" id="9799036at2"/>
<dbReference type="HOGENOM" id="CLU_101141_2_0_11"/>
<dbReference type="PANTHER" id="PTHR31793">
    <property type="entry name" value="4-HYDROXYBENZOYL-COA THIOESTERASE FAMILY MEMBER"/>
    <property type="match status" value="1"/>
</dbReference>
<dbReference type="PANTHER" id="PTHR31793:SF24">
    <property type="entry name" value="LONG-CHAIN ACYL-COA THIOESTERASE FADM"/>
    <property type="match status" value="1"/>
</dbReference>